<dbReference type="RefSeq" id="WP_290361954.1">
    <property type="nucleotide sequence ID" value="NZ_JAUFQU010000001.1"/>
</dbReference>
<comment type="caution">
    <text evidence="1">The sequence shown here is derived from an EMBL/GenBank/DDBJ whole genome shotgun (WGS) entry which is preliminary data.</text>
</comment>
<evidence type="ECO:0000313" key="1">
    <source>
        <dbReference type="EMBL" id="MDN3705805.1"/>
    </source>
</evidence>
<dbReference type="Proteomes" id="UP001242368">
    <property type="component" value="Unassembled WGS sequence"/>
</dbReference>
<proteinExistence type="predicted"/>
<protein>
    <submittedName>
        <fullName evidence="1">Uncharacterized protein</fullName>
    </submittedName>
</protein>
<organism evidence="1 2">
    <name type="scientific">Paenimyroides ceti</name>
    <dbReference type="NCBI Taxonomy" id="395087"/>
    <lineage>
        <taxon>Bacteria</taxon>
        <taxon>Pseudomonadati</taxon>
        <taxon>Bacteroidota</taxon>
        <taxon>Flavobacteriia</taxon>
        <taxon>Flavobacteriales</taxon>
        <taxon>Flavobacteriaceae</taxon>
        <taxon>Paenimyroides</taxon>
    </lineage>
</organism>
<evidence type="ECO:0000313" key="2">
    <source>
        <dbReference type="Proteomes" id="UP001242368"/>
    </source>
</evidence>
<gene>
    <name evidence="1" type="ORF">QW060_01540</name>
</gene>
<keyword evidence="2" id="KW-1185">Reference proteome</keyword>
<sequence>MGTTASFAVIGHELKHASQFEDGEVSWSRNGQSTLYDISDETAGYNRQIDLDGGITQFTLAAQRYYTNKDIIDFGKKQNPQIYQGLHQSSLSLSSKEGKAMIKTTIEAGKNGTPVQEVYIGWEKDYNKGVKKRK</sequence>
<reference evidence="2" key="1">
    <citation type="journal article" date="2019" name="Int. J. Syst. Evol. Microbiol.">
        <title>The Global Catalogue of Microorganisms (GCM) 10K type strain sequencing project: providing services to taxonomists for standard genome sequencing and annotation.</title>
        <authorList>
            <consortium name="The Broad Institute Genomics Platform"/>
            <consortium name="The Broad Institute Genome Sequencing Center for Infectious Disease"/>
            <person name="Wu L."/>
            <person name="Ma J."/>
        </authorList>
    </citation>
    <scope>NUCLEOTIDE SEQUENCE [LARGE SCALE GENOMIC DNA]</scope>
    <source>
        <strain evidence="2">CECT 7184</strain>
    </source>
</reference>
<dbReference type="EMBL" id="JAUFQU010000001">
    <property type="protein sequence ID" value="MDN3705805.1"/>
    <property type="molecule type" value="Genomic_DNA"/>
</dbReference>
<name>A0ABT8CRH3_9FLAO</name>
<accession>A0ABT8CRH3</accession>